<name>A0A137NTA4_CONC2</name>
<dbReference type="PANTHER" id="PTHR47941">
    <property type="entry name" value="PENTATRICOPEPTIDE REPEAT-CONTAINING PROTEIN 3, MITOCHONDRIAL"/>
    <property type="match status" value="1"/>
</dbReference>
<gene>
    <name evidence="2" type="ORF">CONCODRAFT_74010</name>
</gene>
<dbReference type="Proteomes" id="UP000070444">
    <property type="component" value="Unassembled WGS sequence"/>
</dbReference>
<protein>
    <recommendedName>
        <fullName evidence="4">Pentacotripeptide-repeat region of PRORP domain-containing protein</fullName>
    </recommendedName>
</protein>
<proteinExistence type="predicted"/>
<accession>A0A137NTA4</accession>
<dbReference type="InterPro" id="IPR011990">
    <property type="entry name" value="TPR-like_helical_dom_sf"/>
</dbReference>
<organism evidence="2 3">
    <name type="scientific">Conidiobolus coronatus (strain ATCC 28846 / CBS 209.66 / NRRL 28638)</name>
    <name type="common">Delacroixia coronata</name>
    <dbReference type="NCBI Taxonomy" id="796925"/>
    <lineage>
        <taxon>Eukaryota</taxon>
        <taxon>Fungi</taxon>
        <taxon>Fungi incertae sedis</taxon>
        <taxon>Zoopagomycota</taxon>
        <taxon>Entomophthoromycotina</taxon>
        <taxon>Entomophthoromycetes</taxon>
        <taxon>Entomophthorales</taxon>
        <taxon>Ancylistaceae</taxon>
        <taxon>Conidiobolus</taxon>
    </lineage>
</organism>
<keyword evidence="1" id="KW-0677">Repeat</keyword>
<dbReference type="AlphaFoldDB" id="A0A137NTA4"/>
<evidence type="ECO:0000313" key="3">
    <source>
        <dbReference type="Proteomes" id="UP000070444"/>
    </source>
</evidence>
<evidence type="ECO:0000313" key="2">
    <source>
        <dbReference type="EMBL" id="KXN65952.1"/>
    </source>
</evidence>
<dbReference type="OrthoDB" id="185373at2759"/>
<dbReference type="Gene3D" id="1.25.40.10">
    <property type="entry name" value="Tetratricopeptide repeat domain"/>
    <property type="match status" value="1"/>
</dbReference>
<keyword evidence="3" id="KW-1185">Reference proteome</keyword>
<evidence type="ECO:0008006" key="4">
    <source>
        <dbReference type="Google" id="ProtNLM"/>
    </source>
</evidence>
<dbReference type="EMBL" id="KQ964791">
    <property type="protein sequence ID" value="KXN65952.1"/>
    <property type="molecule type" value="Genomic_DNA"/>
</dbReference>
<reference evidence="2 3" key="1">
    <citation type="journal article" date="2015" name="Genome Biol. Evol.">
        <title>Phylogenomic analyses indicate that early fungi evolved digesting cell walls of algal ancestors of land plants.</title>
        <authorList>
            <person name="Chang Y."/>
            <person name="Wang S."/>
            <person name="Sekimoto S."/>
            <person name="Aerts A.L."/>
            <person name="Choi C."/>
            <person name="Clum A."/>
            <person name="LaButti K.M."/>
            <person name="Lindquist E.A."/>
            <person name="Yee Ngan C."/>
            <person name="Ohm R.A."/>
            <person name="Salamov A.A."/>
            <person name="Grigoriev I.V."/>
            <person name="Spatafora J.W."/>
            <person name="Berbee M.L."/>
        </authorList>
    </citation>
    <scope>NUCLEOTIDE SEQUENCE [LARGE SCALE GENOMIC DNA]</scope>
    <source>
        <strain evidence="2 3">NRRL 28638</strain>
    </source>
</reference>
<dbReference type="STRING" id="796925.A0A137NTA4"/>
<evidence type="ECO:0000256" key="1">
    <source>
        <dbReference type="ARBA" id="ARBA00022737"/>
    </source>
</evidence>
<sequence length="553" mass="64570">MRVNNYLNCSKFNSGRLLNLCFTKLNYKPIGINKIQPRLNSTSVDLSSSIPITSDNNTSLINNAQLELTSDELLQHTGQLKIASNLKTIHYQTLLGEDSISEELILQTLEQFYQTQQLLKFWDLLDYWLRIKPSPSVYGLKSIISNLIEAGEFEFLEKLVEFVNIRDRSLALHLGQYLLNLGISTNSDLDLVKFIFNLNYKNYLLLSTKQFSQLLVILGLNYHPLLNNLLNNFQLDFLLNQLTLKRRLPYILDLITLIQKVGVELNTATYNLLIKSIASINPQLALKFFDNLQITQKENFKPNTQTYLNLVWGIAVSKGELTRAHNLMNKLPSTLPRYFKLILANVLLKGYFKNRSLPIALDYFYEMKKHYRPDLVTLTIVLTQLNNDSRYVQTDIYLNALKTVHEEIKNYKKTPNHLTLNLLFQCYLKVDLDEAYKIGEQIETHADPPTIHYYTTRITHALRQSPANLDEALRYLNLFIIRKFPLNNDIVSEIFTEIKLKQDIERVERFRKLLHKANYMPSIDQLIDNFIIRINLDLPPLTQKKWRSKFYRN</sequence>